<reference evidence="1" key="2">
    <citation type="journal article" date="2014" name="ISME J.">
        <title>Microbial stratification in low pH oxic and suboxic macroscopic growths along an acid mine drainage.</title>
        <authorList>
            <person name="Mendez-Garcia C."/>
            <person name="Mesa V."/>
            <person name="Sprenger R.R."/>
            <person name="Richter M."/>
            <person name="Diez M.S."/>
            <person name="Solano J."/>
            <person name="Bargiela R."/>
            <person name="Golyshina O.V."/>
            <person name="Manteca A."/>
            <person name="Ramos J.L."/>
            <person name="Gallego J.R."/>
            <person name="Llorente I."/>
            <person name="Martins Dos Santos V.A."/>
            <person name="Jensen O.N."/>
            <person name="Pelaez A.I."/>
            <person name="Sanchez J."/>
            <person name="Ferrer M."/>
        </authorList>
    </citation>
    <scope>NUCLEOTIDE SEQUENCE</scope>
</reference>
<evidence type="ECO:0008006" key="2">
    <source>
        <dbReference type="Google" id="ProtNLM"/>
    </source>
</evidence>
<reference evidence="1" key="1">
    <citation type="submission" date="2013-08" db="EMBL/GenBank/DDBJ databases">
        <authorList>
            <person name="Mendez C."/>
            <person name="Richter M."/>
            <person name="Ferrer M."/>
            <person name="Sanchez J."/>
        </authorList>
    </citation>
    <scope>NUCLEOTIDE SEQUENCE</scope>
</reference>
<organism evidence="1">
    <name type="scientific">mine drainage metagenome</name>
    <dbReference type="NCBI Taxonomy" id="410659"/>
    <lineage>
        <taxon>unclassified sequences</taxon>
        <taxon>metagenomes</taxon>
        <taxon>ecological metagenomes</taxon>
    </lineage>
</organism>
<evidence type="ECO:0000313" key="1">
    <source>
        <dbReference type="EMBL" id="EQD79832.1"/>
    </source>
</evidence>
<sequence length="78" mass="8429">HAALRPGGRVGFTLEALEGDAECSELSASGRYRHTRACVQRVLDVAGFREVDISADTLRREAGRMVTGWVVVACRGVI</sequence>
<comment type="caution">
    <text evidence="1">The sequence shown here is derived from an EMBL/GenBank/DDBJ whole genome shotgun (WGS) entry which is preliminary data.</text>
</comment>
<proteinExistence type="predicted"/>
<dbReference type="EMBL" id="AUZX01001154">
    <property type="protein sequence ID" value="EQD79832.1"/>
    <property type="molecule type" value="Genomic_DNA"/>
</dbReference>
<protein>
    <recommendedName>
        <fullName evidence="2">Methyltransferase type 11</fullName>
    </recommendedName>
</protein>
<dbReference type="AlphaFoldDB" id="T1CC16"/>
<feature type="non-terminal residue" evidence="1">
    <location>
        <position position="1"/>
    </location>
</feature>
<accession>T1CC16</accession>
<gene>
    <name evidence="1" type="ORF">B1A_01517</name>
</gene>
<name>T1CC16_9ZZZZ</name>